<dbReference type="GO" id="GO:0042102">
    <property type="term" value="P:positive regulation of T cell proliferation"/>
    <property type="evidence" value="ECO:0007669"/>
    <property type="project" value="TreeGrafter"/>
</dbReference>
<keyword evidence="5 12" id="KW-1133">Transmembrane helix</keyword>
<dbReference type="PANTHER" id="PTHR25466">
    <property type="entry name" value="T-LYMPHOCYTE ACTIVATION ANTIGEN"/>
    <property type="match status" value="1"/>
</dbReference>
<feature type="signal peptide" evidence="13">
    <location>
        <begin position="1"/>
        <end position="25"/>
    </location>
</feature>
<dbReference type="GO" id="GO:0009897">
    <property type="term" value="C:external side of plasma membrane"/>
    <property type="evidence" value="ECO:0007669"/>
    <property type="project" value="TreeGrafter"/>
</dbReference>
<dbReference type="InterPro" id="IPR007110">
    <property type="entry name" value="Ig-like_dom"/>
</dbReference>
<gene>
    <name evidence="16 17" type="primary">LOC108898801</name>
</gene>
<dbReference type="InterPro" id="IPR036179">
    <property type="entry name" value="Ig-like_dom_sf"/>
</dbReference>
<dbReference type="SMART" id="SM00409">
    <property type="entry name" value="IG"/>
    <property type="match status" value="1"/>
</dbReference>
<evidence type="ECO:0000256" key="10">
    <source>
        <dbReference type="ARBA" id="ARBA00023319"/>
    </source>
</evidence>
<accession>A0AAJ7VHQ4</accession>
<dbReference type="KEGG" id="lcf:108898801"/>
<keyword evidence="7" id="KW-1015">Disulfide bond</keyword>
<dbReference type="Proteomes" id="UP000694890">
    <property type="component" value="Linkage group LG21"/>
</dbReference>
<feature type="domain" description="Ig-like" evidence="14">
    <location>
        <begin position="36"/>
        <end position="135"/>
    </location>
</feature>
<keyword evidence="3 12" id="KW-0812">Transmembrane</keyword>
<dbReference type="RefSeq" id="XP_018554372.1">
    <property type="nucleotide sequence ID" value="XM_018698856.2"/>
</dbReference>
<dbReference type="GeneID" id="108898801"/>
<comment type="subcellular location">
    <subcellularLocation>
        <location evidence="1">Cell membrane</location>
        <topology evidence="1">Single-pass type I membrane protein</topology>
    </subcellularLocation>
</comment>
<evidence type="ECO:0000256" key="2">
    <source>
        <dbReference type="ARBA" id="ARBA00022475"/>
    </source>
</evidence>
<evidence type="ECO:0000256" key="13">
    <source>
        <dbReference type="SAM" id="SignalP"/>
    </source>
</evidence>
<dbReference type="Gene3D" id="2.60.40.10">
    <property type="entry name" value="Immunoglobulins"/>
    <property type="match status" value="1"/>
</dbReference>
<evidence type="ECO:0000256" key="9">
    <source>
        <dbReference type="ARBA" id="ARBA00023180"/>
    </source>
</evidence>
<evidence type="ECO:0000256" key="4">
    <source>
        <dbReference type="ARBA" id="ARBA00022729"/>
    </source>
</evidence>
<proteinExistence type="predicted"/>
<keyword evidence="2" id="KW-1003">Cell membrane</keyword>
<feature type="region of interest" description="Disordered" evidence="11">
    <location>
        <begin position="315"/>
        <end position="346"/>
    </location>
</feature>
<evidence type="ECO:0000256" key="7">
    <source>
        <dbReference type="ARBA" id="ARBA00023157"/>
    </source>
</evidence>
<evidence type="ECO:0000259" key="14">
    <source>
        <dbReference type="PROSITE" id="PS50835"/>
    </source>
</evidence>
<protein>
    <submittedName>
        <fullName evidence="16 17">Uncharacterized protein LOC108898801 isoform X1</fullName>
    </submittedName>
</protein>
<feature type="chain" id="PRO_5044709517" evidence="13">
    <location>
        <begin position="26"/>
        <end position="346"/>
    </location>
</feature>
<dbReference type="GO" id="GO:0071222">
    <property type="term" value="P:cellular response to lipopolysaccharide"/>
    <property type="evidence" value="ECO:0007669"/>
    <property type="project" value="TreeGrafter"/>
</dbReference>
<dbReference type="PANTHER" id="PTHR25466:SF14">
    <property type="entry name" value="BUTYROPHILIN SUBFAMILY 2 MEMBER A2-LIKE-RELATED"/>
    <property type="match status" value="1"/>
</dbReference>
<name>A0AAJ7VHQ4_LATCA</name>
<evidence type="ECO:0000256" key="3">
    <source>
        <dbReference type="ARBA" id="ARBA00022692"/>
    </source>
</evidence>
<evidence type="ECO:0000256" key="11">
    <source>
        <dbReference type="SAM" id="MobiDB-lite"/>
    </source>
</evidence>
<evidence type="ECO:0000256" key="8">
    <source>
        <dbReference type="ARBA" id="ARBA00023170"/>
    </source>
</evidence>
<dbReference type="AlphaFoldDB" id="A0AAJ7VHQ4"/>
<feature type="compositionally biased region" description="Polar residues" evidence="11">
    <location>
        <begin position="330"/>
        <end position="346"/>
    </location>
</feature>
<keyword evidence="6 12" id="KW-0472">Membrane</keyword>
<dbReference type="GO" id="GO:0006955">
    <property type="term" value="P:immune response"/>
    <property type="evidence" value="ECO:0007669"/>
    <property type="project" value="TreeGrafter"/>
</dbReference>
<evidence type="ECO:0000256" key="12">
    <source>
        <dbReference type="SAM" id="Phobius"/>
    </source>
</evidence>
<dbReference type="RefSeq" id="XP_050921415.1">
    <property type="nucleotide sequence ID" value="XM_051065458.1"/>
</dbReference>
<dbReference type="InterPro" id="IPR013783">
    <property type="entry name" value="Ig-like_fold"/>
</dbReference>
<dbReference type="GO" id="GO:0042130">
    <property type="term" value="P:negative regulation of T cell proliferation"/>
    <property type="evidence" value="ECO:0007669"/>
    <property type="project" value="TreeGrafter"/>
</dbReference>
<keyword evidence="10" id="KW-0393">Immunoglobulin domain</keyword>
<dbReference type="Pfam" id="PF07686">
    <property type="entry name" value="V-set"/>
    <property type="match status" value="1"/>
</dbReference>
<dbReference type="InterPro" id="IPR051713">
    <property type="entry name" value="T-cell_Activation_Regulation"/>
</dbReference>
<dbReference type="GO" id="GO:0031295">
    <property type="term" value="P:T cell costimulation"/>
    <property type="evidence" value="ECO:0007669"/>
    <property type="project" value="TreeGrafter"/>
</dbReference>
<dbReference type="InterPro" id="IPR013106">
    <property type="entry name" value="Ig_V-set"/>
</dbReference>
<keyword evidence="4 13" id="KW-0732">Signal</keyword>
<sequence>MLTMSADKWIFPLAVWLMFVSSSDEQDSRTLCNNDPESCETKTLSAPLGSSVLLPCHFEINNSWVSWVHSHEMELVKIKSDGKLNFLHPRNGRVKAFPNQGSKGNYSISIDDLEDSDLGYYCCVLGNKCYSVELGVGTDASREQMWLLIYICVGVAAFILLSVCSYLLYNNIKQDNTNSPVTANIEVVAGASAPPMEISSVPVHEQQRGTDNHNLVYENDDQDPANQQGDPTRIHCGLPGVLHDPNRTQPTPSTSGIYPNLNQFNFERAQSQRTKQRFHRELFNRLRQASFSRHYYANQGEISRQQAMSAQAENHGRAGFGRKKAKDNGEYTNPIYNRSTDQLNRL</sequence>
<dbReference type="SUPFAM" id="SSF48726">
    <property type="entry name" value="Immunoglobulin"/>
    <property type="match status" value="1"/>
</dbReference>
<evidence type="ECO:0000256" key="6">
    <source>
        <dbReference type="ARBA" id="ARBA00023136"/>
    </source>
</evidence>
<reference evidence="16 17" key="1">
    <citation type="submission" date="2025-04" db="UniProtKB">
        <authorList>
            <consortium name="RefSeq"/>
        </authorList>
    </citation>
    <scope>IDENTIFICATION</scope>
    <source>
        <tissue evidence="16 17">Brain</tissue>
    </source>
</reference>
<feature type="transmembrane region" description="Helical" evidence="12">
    <location>
        <begin position="145"/>
        <end position="169"/>
    </location>
</feature>
<evidence type="ECO:0000256" key="1">
    <source>
        <dbReference type="ARBA" id="ARBA00004251"/>
    </source>
</evidence>
<keyword evidence="9" id="KW-0325">Glycoprotein</keyword>
<evidence type="ECO:0000313" key="15">
    <source>
        <dbReference type="Proteomes" id="UP000694890"/>
    </source>
</evidence>
<evidence type="ECO:0000256" key="5">
    <source>
        <dbReference type="ARBA" id="ARBA00022989"/>
    </source>
</evidence>
<dbReference type="PROSITE" id="PS50835">
    <property type="entry name" value="IG_LIKE"/>
    <property type="match status" value="1"/>
</dbReference>
<evidence type="ECO:0000313" key="17">
    <source>
        <dbReference type="RefSeq" id="XP_050921415.1"/>
    </source>
</evidence>
<dbReference type="GO" id="GO:0007166">
    <property type="term" value="P:cell surface receptor signaling pathway"/>
    <property type="evidence" value="ECO:0007669"/>
    <property type="project" value="TreeGrafter"/>
</dbReference>
<evidence type="ECO:0000313" key="16">
    <source>
        <dbReference type="RefSeq" id="XP_018554372.1"/>
    </source>
</evidence>
<keyword evidence="8" id="KW-0675">Receptor</keyword>
<organism evidence="15 16">
    <name type="scientific">Lates calcarifer</name>
    <name type="common">Barramundi</name>
    <name type="synonym">Holocentrus calcarifer</name>
    <dbReference type="NCBI Taxonomy" id="8187"/>
    <lineage>
        <taxon>Eukaryota</taxon>
        <taxon>Metazoa</taxon>
        <taxon>Chordata</taxon>
        <taxon>Craniata</taxon>
        <taxon>Vertebrata</taxon>
        <taxon>Euteleostomi</taxon>
        <taxon>Actinopterygii</taxon>
        <taxon>Neopterygii</taxon>
        <taxon>Teleostei</taxon>
        <taxon>Neoteleostei</taxon>
        <taxon>Acanthomorphata</taxon>
        <taxon>Carangaria</taxon>
        <taxon>Carangaria incertae sedis</taxon>
        <taxon>Centropomidae</taxon>
        <taxon>Lates</taxon>
    </lineage>
</organism>
<dbReference type="InterPro" id="IPR003599">
    <property type="entry name" value="Ig_sub"/>
</dbReference>